<feature type="compositionally biased region" description="Polar residues" evidence="1">
    <location>
        <begin position="293"/>
        <end position="303"/>
    </location>
</feature>
<dbReference type="AlphaFoldDB" id="A0A1H1C7Q2"/>
<organism evidence="7 8">
    <name type="scientific">Natronobacterium texcoconense</name>
    <dbReference type="NCBI Taxonomy" id="1095778"/>
    <lineage>
        <taxon>Archaea</taxon>
        <taxon>Methanobacteriati</taxon>
        <taxon>Methanobacteriota</taxon>
        <taxon>Stenosarchaea group</taxon>
        <taxon>Halobacteria</taxon>
        <taxon>Halobacteriales</taxon>
        <taxon>Natrialbaceae</taxon>
        <taxon>Natronobacterium</taxon>
    </lineage>
</organism>
<evidence type="ECO:0000313" key="8">
    <source>
        <dbReference type="Proteomes" id="UP000198848"/>
    </source>
</evidence>
<evidence type="ECO:0000313" key="7">
    <source>
        <dbReference type="EMBL" id="SDQ60090.1"/>
    </source>
</evidence>
<dbReference type="InterPro" id="IPR058963">
    <property type="entry name" value="DUF8108_M"/>
</dbReference>
<evidence type="ECO:0000259" key="6">
    <source>
        <dbReference type="Pfam" id="PF26440"/>
    </source>
</evidence>
<dbReference type="InterPro" id="IPR026870">
    <property type="entry name" value="Zinc_ribbon_dom"/>
</dbReference>
<evidence type="ECO:0000256" key="2">
    <source>
        <dbReference type="SAM" id="Phobius"/>
    </source>
</evidence>
<dbReference type="Pfam" id="PF26413">
    <property type="entry name" value="DUF8108"/>
    <property type="match status" value="1"/>
</dbReference>
<sequence>MGSQRRNRHERRADTYCSNCGTALESSMNYCPSCGDRIDRATADRSASTTVDSASRNRLESRIAAAVRDGWELEHDFGDHAVMIRRTFGSTDEHLVVALLTIWWTMGLGNALYGVYKYVEDADRMVLRSEPYGADDAEQSASSSHLLHRVTAVACWLTAAVLAAIGVAVATSGLSPLLYVLAAGFVFLGMASLPSVSSRLARRHSLLTNGRTRSVEERSVVDYERPCTACSEPVGRGIERIYRAEFCLLGVPLTGSEGRNYYCSRCANAEVTEPPTAASSSEPRQADPEPESTETTADATRLD</sequence>
<dbReference type="InterPro" id="IPR058421">
    <property type="entry name" value="DUF8108_C"/>
</dbReference>
<dbReference type="OrthoDB" id="53394at2157"/>
<dbReference type="Pfam" id="PF26440">
    <property type="entry name" value="DUF8108_M"/>
    <property type="match status" value="1"/>
</dbReference>
<keyword evidence="2" id="KW-1133">Transmembrane helix</keyword>
<dbReference type="RefSeq" id="WP_090378962.1">
    <property type="nucleotide sequence ID" value="NZ_FNLC01000001.1"/>
</dbReference>
<dbReference type="Pfam" id="PF13240">
    <property type="entry name" value="Zn_Ribbon_1"/>
    <property type="match status" value="1"/>
</dbReference>
<feature type="domain" description="Zinc-ribbon" evidence="3">
    <location>
        <begin position="16"/>
        <end position="36"/>
    </location>
</feature>
<name>A0A1H1C7Q2_NATTX</name>
<dbReference type="EMBL" id="FNLC01000001">
    <property type="protein sequence ID" value="SDQ60090.1"/>
    <property type="molecule type" value="Genomic_DNA"/>
</dbReference>
<evidence type="ECO:0000256" key="1">
    <source>
        <dbReference type="SAM" id="MobiDB-lite"/>
    </source>
</evidence>
<gene>
    <name evidence="7" type="ORF">SAMN04489842_1299</name>
</gene>
<feature type="domain" description="DUF8108" evidence="4">
    <location>
        <begin position="202"/>
        <end position="268"/>
    </location>
</feature>
<dbReference type="Proteomes" id="UP000198848">
    <property type="component" value="Unassembled WGS sequence"/>
</dbReference>
<keyword evidence="2" id="KW-0472">Membrane</keyword>
<dbReference type="InterPro" id="IPR058962">
    <property type="entry name" value="DUF8108_N"/>
</dbReference>
<dbReference type="Pfam" id="PF26438">
    <property type="entry name" value="DUF8108_N"/>
    <property type="match status" value="1"/>
</dbReference>
<protein>
    <recommendedName>
        <fullName evidence="9">Zinc-ribbon domain-containing protein</fullName>
    </recommendedName>
</protein>
<feature type="domain" description="DUF8108" evidence="6">
    <location>
        <begin position="135"/>
        <end position="196"/>
    </location>
</feature>
<reference evidence="8" key="1">
    <citation type="submission" date="2016-10" db="EMBL/GenBank/DDBJ databases">
        <authorList>
            <person name="Varghese N."/>
            <person name="Submissions S."/>
        </authorList>
    </citation>
    <scope>NUCLEOTIDE SEQUENCE [LARGE SCALE GENOMIC DNA]</scope>
    <source>
        <strain evidence="8">DSM 24767</strain>
    </source>
</reference>
<dbReference type="STRING" id="1095778.SAMN04489842_1299"/>
<feature type="region of interest" description="Disordered" evidence="1">
    <location>
        <begin position="273"/>
        <end position="303"/>
    </location>
</feature>
<evidence type="ECO:0000259" key="3">
    <source>
        <dbReference type="Pfam" id="PF13240"/>
    </source>
</evidence>
<feature type="transmembrane region" description="Helical" evidence="2">
    <location>
        <begin position="150"/>
        <end position="171"/>
    </location>
</feature>
<feature type="domain" description="DUF8108" evidence="5">
    <location>
        <begin position="56"/>
        <end position="127"/>
    </location>
</feature>
<feature type="transmembrane region" description="Helical" evidence="2">
    <location>
        <begin position="177"/>
        <end position="196"/>
    </location>
</feature>
<evidence type="ECO:0008006" key="9">
    <source>
        <dbReference type="Google" id="ProtNLM"/>
    </source>
</evidence>
<evidence type="ECO:0000259" key="4">
    <source>
        <dbReference type="Pfam" id="PF26413"/>
    </source>
</evidence>
<keyword evidence="2" id="KW-0812">Transmembrane</keyword>
<evidence type="ECO:0000259" key="5">
    <source>
        <dbReference type="Pfam" id="PF26438"/>
    </source>
</evidence>
<accession>A0A1H1C7Q2</accession>
<proteinExistence type="predicted"/>
<keyword evidence="8" id="KW-1185">Reference proteome</keyword>